<dbReference type="SUPFAM" id="SSF56219">
    <property type="entry name" value="DNase I-like"/>
    <property type="match status" value="1"/>
</dbReference>
<dbReference type="GO" id="GO:0005737">
    <property type="term" value="C:cytoplasm"/>
    <property type="evidence" value="ECO:0007669"/>
    <property type="project" value="TreeGrafter"/>
</dbReference>
<dbReference type="AlphaFoldDB" id="A0A8T0WK87"/>
<dbReference type="Proteomes" id="UP000823388">
    <property type="component" value="Chromosome 2K"/>
</dbReference>
<name>A0A8T0WK87_PANVG</name>
<dbReference type="PANTHER" id="PTHR15822">
    <property type="entry name" value="TRAF AND TNF RECEPTOR-ASSOCIATED PROTEIN"/>
    <property type="match status" value="1"/>
</dbReference>
<evidence type="ECO:0000313" key="2">
    <source>
        <dbReference type="EMBL" id="KAG2645624.1"/>
    </source>
</evidence>
<evidence type="ECO:0008006" key="4">
    <source>
        <dbReference type="Google" id="ProtNLM"/>
    </source>
</evidence>
<dbReference type="InterPro" id="IPR036691">
    <property type="entry name" value="Endo/exonu/phosph_ase_sf"/>
</dbReference>
<protein>
    <recommendedName>
        <fullName evidence="4">Endonuclease/exonuclease/phosphatase domain-containing protein</fullName>
    </recommendedName>
</protein>
<comment type="caution">
    <text evidence="2">The sequence shown here is derived from an EMBL/GenBank/DDBJ whole genome shotgun (WGS) entry which is preliminary data.</text>
</comment>
<dbReference type="Gene3D" id="3.60.10.10">
    <property type="entry name" value="Endonuclease/exonuclease/phosphatase"/>
    <property type="match status" value="2"/>
</dbReference>
<keyword evidence="1" id="KW-0378">Hydrolase</keyword>
<organism evidence="2 3">
    <name type="scientific">Panicum virgatum</name>
    <name type="common">Blackwell switchgrass</name>
    <dbReference type="NCBI Taxonomy" id="38727"/>
    <lineage>
        <taxon>Eukaryota</taxon>
        <taxon>Viridiplantae</taxon>
        <taxon>Streptophyta</taxon>
        <taxon>Embryophyta</taxon>
        <taxon>Tracheophyta</taxon>
        <taxon>Spermatophyta</taxon>
        <taxon>Magnoliopsida</taxon>
        <taxon>Liliopsida</taxon>
        <taxon>Poales</taxon>
        <taxon>Poaceae</taxon>
        <taxon>PACMAD clade</taxon>
        <taxon>Panicoideae</taxon>
        <taxon>Panicodae</taxon>
        <taxon>Paniceae</taxon>
        <taxon>Panicinae</taxon>
        <taxon>Panicum</taxon>
        <taxon>Panicum sect. Hiantes</taxon>
    </lineage>
</organism>
<gene>
    <name evidence="2" type="ORF">PVAP13_2KG435500</name>
</gene>
<proteinExistence type="predicted"/>
<dbReference type="InterPro" id="IPR051547">
    <property type="entry name" value="TDP2-like"/>
</dbReference>
<dbReference type="GO" id="GO:0003697">
    <property type="term" value="F:single-stranded DNA binding"/>
    <property type="evidence" value="ECO:0007669"/>
    <property type="project" value="TreeGrafter"/>
</dbReference>
<dbReference type="PANTHER" id="PTHR15822:SF20">
    <property type="entry name" value="ENDONUCLEASE_EXONUCLEASE_PHOSPHATASE DOMAIN-CONTAINING PROTEIN"/>
    <property type="match status" value="1"/>
</dbReference>
<dbReference type="GO" id="GO:0070260">
    <property type="term" value="F:5'-tyrosyl-DNA phosphodiesterase activity"/>
    <property type="evidence" value="ECO:0007669"/>
    <property type="project" value="TreeGrafter"/>
</dbReference>
<accession>A0A8T0WK87</accession>
<evidence type="ECO:0000256" key="1">
    <source>
        <dbReference type="ARBA" id="ARBA00022801"/>
    </source>
</evidence>
<reference evidence="2" key="1">
    <citation type="submission" date="2020-05" db="EMBL/GenBank/DDBJ databases">
        <title>WGS assembly of Panicum virgatum.</title>
        <authorList>
            <person name="Lovell J.T."/>
            <person name="Jenkins J."/>
            <person name="Shu S."/>
            <person name="Juenger T.E."/>
            <person name="Schmutz J."/>
        </authorList>
    </citation>
    <scope>NUCLEOTIDE SEQUENCE</scope>
    <source>
        <strain evidence="2">AP13</strain>
    </source>
</reference>
<evidence type="ECO:0000313" key="3">
    <source>
        <dbReference type="Proteomes" id="UP000823388"/>
    </source>
</evidence>
<keyword evidence="3" id="KW-1185">Reference proteome</keyword>
<dbReference type="EMBL" id="CM029039">
    <property type="protein sequence ID" value="KAG2645624.1"/>
    <property type="molecule type" value="Genomic_DNA"/>
</dbReference>
<dbReference type="GO" id="GO:0006302">
    <property type="term" value="P:double-strand break repair"/>
    <property type="evidence" value="ECO:0007669"/>
    <property type="project" value="TreeGrafter"/>
</dbReference>
<sequence>MASSIKFLTYNVWSCEHVAVYRRIRAICGIIERHDPDVIFLQVTRRPPFTARLRAATCNLAGPTPSDIGAVHRRATARAFLVHFDAVPRMFELDENVVLGGDLGWDDDLDGPLRLGDNGWVDAWRELRGGDGDEGGGWTYDAVANPMLRGLNLPVERRRPRTGSIEVVGTEPIPGVTRFDDKGGVVPVLPSHHFDLLLTISPKA</sequence>